<keyword evidence="3" id="KW-0808">Transferase</keyword>
<evidence type="ECO:0000256" key="8">
    <source>
        <dbReference type="ARBA" id="ARBA00022918"/>
    </source>
</evidence>
<dbReference type="Pfam" id="PF17917">
    <property type="entry name" value="RT_RNaseH"/>
    <property type="match status" value="1"/>
</dbReference>
<reference evidence="10" key="1">
    <citation type="submission" date="2023-07" db="EMBL/GenBank/DDBJ databases">
        <title>A chromosome-level genome assembly of Lolium multiflorum.</title>
        <authorList>
            <person name="Chen Y."/>
            <person name="Copetti D."/>
            <person name="Kolliker R."/>
            <person name="Studer B."/>
        </authorList>
    </citation>
    <scope>NUCLEOTIDE SEQUENCE</scope>
    <source>
        <strain evidence="10">02402/16</strain>
        <tissue evidence="10">Leaf</tissue>
    </source>
</reference>
<dbReference type="AlphaFoldDB" id="A0AAD8WTF2"/>
<evidence type="ECO:0000259" key="9">
    <source>
        <dbReference type="PROSITE" id="PS50878"/>
    </source>
</evidence>
<feature type="domain" description="Reverse transcriptase" evidence="9">
    <location>
        <begin position="421"/>
        <end position="600"/>
    </location>
</feature>
<evidence type="ECO:0000256" key="2">
    <source>
        <dbReference type="ARBA" id="ARBA00022670"/>
    </source>
</evidence>
<dbReference type="EC" id="2.7.7.49" evidence="1"/>
<evidence type="ECO:0000256" key="5">
    <source>
        <dbReference type="ARBA" id="ARBA00022722"/>
    </source>
</evidence>
<dbReference type="CDD" id="cd00303">
    <property type="entry name" value="retropepsin_like"/>
    <property type="match status" value="1"/>
</dbReference>
<dbReference type="Gene3D" id="2.40.70.10">
    <property type="entry name" value="Acid Proteases"/>
    <property type="match status" value="1"/>
</dbReference>
<keyword evidence="7" id="KW-0378">Hydrolase</keyword>
<accession>A0AAD8WTF2</accession>
<dbReference type="FunFam" id="3.30.70.270:FF:000020">
    <property type="entry name" value="Transposon Tf2-6 polyprotein-like Protein"/>
    <property type="match status" value="1"/>
</dbReference>
<evidence type="ECO:0000256" key="3">
    <source>
        <dbReference type="ARBA" id="ARBA00022679"/>
    </source>
</evidence>
<dbReference type="CDD" id="cd01647">
    <property type="entry name" value="RT_LTR"/>
    <property type="match status" value="1"/>
</dbReference>
<dbReference type="SUPFAM" id="SSF50630">
    <property type="entry name" value="Acid proteases"/>
    <property type="match status" value="1"/>
</dbReference>
<dbReference type="SUPFAM" id="SSF56672">
    <property type="entry name" value="DNA/RNA polymerases"/>
    <property type="match status" value="1"/>
</dbReference>
<dbReference type="Pfam" id="PF13975">
    <property type="entry name" value="gag-asp_proteas"/>
    <property type="match status" value="1"/>
</dbReference>
<keyword evidence="11" id="KW-1185">Reference proteome</keyword>
<evidence type="ECO:0000256" key="7">
    <source>
        <dbReference type="ARBA" id="ARBA00022801"/>
    </source>
</evidence>
<keyword evidence="5" id="KW-0540">Nuclease</keyword>
<dbReference type="PANTHER" id="PTHR37984:SF5">
    <property type="entry name" value="PROTEIN NYNRIN-LIKE"/>
    <property type="match status" value="1"/>
</dbReference>
<dbReference type="EMBL" id="JAUUTY010000002">
    <property type="protein sequence ID" value="KAK1679834.1"/>
    <property type="molecule type" value="Genomic_DNA"/>
</dbReference>
<dbReference type="GO" id="GO:0008233">
    <property type="term" value="F:peptidase activity"/>
    <property type="evidence" value="ECO:0007669"/>
    <property type="project" value="UniProtKB-KW"/>
</dbReference>
<evidence type="ECO:0000256" key="1">
    <source>
        <dbReference type="ARBA" id="ARBA00012493"/>
    </source>
</evidence>
<sequence length="877" mass="97114">MPSWERSRPVPPRFGPTLRGSRLAELGRLAFTTTVQDFADRFQALACHAPGVSARQRADLFVGGLPDYIRVDVEMREPADLQTAMYYARAYEQRAIATQQVYAQRGSARPALRPAQTPTAPRAPRRQLRPRALCADSPLQAADGCGAARAAPPGRASTATRCAPGHTCARLFYTETVDDTDVEALTAELAAATITRRCHDLRAGRRVRLCRLSSCYGGHQDGQDDAASGDYQWGASHALVDTGSTHNFLSNTAMRRLALQPAGSEKYSVTVANGDRLTCQGVARQVPVLVGDEPFSIACVGIDLGCYDFILGLDFLSTLGPILWDLDVLTLIFGARAAAVFTGRAWAARRIPAATRWPPRLTRRTRSWPTYFSSMATSSMSRRASSLAALRPPHTPAAPVAVRPYRPQCEGRARASVAVMLAQGIIRISTSPFSAPVLLVRKADGTWRFCIDFRALNTVTSKDKFPIPVVDELLDELHGARFFTKLDLRSGYHQVRMHPDDIAKTAFRTHHGHYEFLVMPFGLSNAPATFQALMNDVLSPYLRRFVLVFFDDILIYSASWAEHLQHVAIIFNELRAHRLHLKRSKCSFGTTSVAYLGHVISADGVAMDADKVAAVAAWPTPQSPRALRGFLGLAGYYRRYIQDFGLIAAPLTRLLRRDAFSWDEEAATAFAALQRALTTGPGEGPLAFFSRPFAARHHKLAAYERELIGLVQAVRHWRAYLWGRTFRVRTDHYSLKFLLDQRLSTVPQHRWISKLFDFTVEYRPGRLNTVADALSRRDIDDAVDAPTVGAALCIHSGPSFAFIDEVRRATAEAADAQQLRQRLADGELAAPWRRTRDYSSMGAASSCRIMETCATRPCPWHILQVTRASRRPAPSPC</sequence>
<dbReference type="FunFam" id="3.10.10.10:FF:000007">
    <property type="entry name" value="Retrovirus-related Pol polyprotein from transposon 17.6-like Protein"/>
    <property type="match status" value="1"/>
</dbReference>
<evidence type="ECO:0000313" key="11">
    <source>
        <dbReference type="Proteomes" id="UP001231189"/>
    </source>
</evidence>
<dbReference type="Gene3D" id="3.30.70.270">
    <property type="match status" value="2"/>
</dbReference>
<gene>
    <name evidence="10" type="ORF">QYE76_040682</name>
</gene>
<dbReference type="InterPro" id="IPR043128">
    <property type="entry name" value="Rev_trsase/Diguanyl_cyclase"/>
</dbReference>
<keyword evidence="2" id="KW-0645">Protease</keyword>
<dbReference type="PROSITE" id="PS50878">
    <property type="entry name" value="RT_POL"/>
    <property type="match status" value="1"/>
</dbReference>
<protein>
    <recommendedName>
        <fullName evidence="1">RNA-directed DNA polymerase</fullName>
        <ecNumber evidence="1">2.7.7.49</ecNumber>
    </recommendedName>
</protein>
<proteinExistence type="predicted"/>
<evidence type="ECO:0000256" key="6">
    <source>
        <dbReference type="ARBA" id="ARBA00022759"/>
    </source>
</evidence>
<dbReference type="InterPro" id="IPR041373">
    <property type="entry name" value="RT_RNaseH"/>
</dbReference>
<keyword evidence="8" id="KW-0695">RNA-directed DNA polymerase</keyword>
<dbReference type="Proteomes" id="UP001231189">
    <property type="component" value="Unassembled WGS sequence"/>
</dbReference>
<evidence type="ECO:0000313" key="10">
    <source>
        <dbReference type="EMBL" id="KAK1679834.1"/>
    </source>
</evidence>
<dbReference type="InterPro" id="IPR050951">
    <property type="entry name" value="Retrovirus_Pol_polyprotein"/>
</dbReference>
<evidence type="ECO:0000256" key="4">
    <source>
        <dbReference type="ARBA" id="ARBA00022695"/>
    </source>
</evidence>
<dbReference type="GO" id="GO:0003964">
    <property type="term" value="F:RNA-directed DNA polymerase activity"/>
    <property type="evidence" value="ECO:0007669"/>
    <property type="project" value="UniProtKB-KW"/>
</dbReference>
<keyword evidence="6" id="KW-0255">Endonuclease</keyword>
<organism evidence="10 11">
    <name type="scientific">Lolium multiflorum</name>
    <name type="common">Italian ryegrass</name>
    <name type="synonym">Lolium perenne subsp. multiflorum</name>
    <dbReference type="NCBI Taxonomy" id="4521"/>
    <lineage>
        <taxon>Eukaryota</taxon>
        <taxon>Viridiplantae</taxon>
        <taxon>Streptophyta</taxon>
        <taxon>Embryophyta</taxon>
        <taxon>Tracheophyta</taxon>
        <taxon>Spermatophyta</taxon>
        <taxon>Magnoliopsida</taxon>
        <taxon>Liliopsida</taxon>
        <taxon>Poales</taxon>
        <taxon>Poaceae</taxon>
        <taxon>BOP clade</taxon>
        <taxon>Pooideae</taxon>
        <taxon>Poodae</taxon>
        <taxon>Poeae</taxon>
        <taxon>Poeae Chloroplast Group 2 (Poeae type)</taxon>
        <taxon>Loliodinae</taxon>
        <taxon>Loliinae</taxon>
        <taxon>Lolium</taxon>
    </lineage>
</organism>
<dbReference type="InterPro" id="IPR043502">
    <property type="entry name" value="DNA/RNA_pol_sf"/>
</dbReference>
<name>A0AAD8WTF2_LOLMU</name>
<dbReference type="GO" id="GO:0006508">
    <property type="term" value="P:proteolysis"/>
    <property type="evidence" value="ECO:0007669"/>
    <property type="project" value="UniProtKB-KW"/>
</dbReference>
<dbReference type="Gene3D" id="3.10.10.10">
    <property type="entry name" value="HIV Type 1 Reverse Transcriptase, subunit A, domain 1"/>
    <property type="match status" value="1"/>
</dbReference>
<comment type="caution">
    <text evidence="10">The sequence shown here is derived from an EMBL/GenBank/DDBJ whole genome shotgun (WGS) entry which is preliminary data.</text>
</comment>
<dbReference type="GO" id="GO:0004519">
    <property type="term" value="F:endonuclease activity"/>
    <property type="evidence" value="ECO:0007669"/>
    <property type="project" value="UniProtKB-KW"/>
</dbReference>
<dbReference type="PANTHER" id="PTHR37984">
    <property type="entry name" value="PROTEIN CBG26694"/>
    <property type="match status" value="1"/>
</dbReference>
<dbReference type="InterPro" id="IPR021109">
    <property type="entry name" value="Peptidase_aspartic_dom_sf"/>
</dbReference>
<dbReference type="Pfam" id="PF00078">
    <property type="entry name" value="RVT_1"/>
    <property type="match status" value="1"/>
</dbReference>
<dbReference type="InterPro" id="IPR000477">
    <property type="entry name" value="RT_dom"/>
</dbReference>
<dbReference type="CDD" id="cd09274">
    <property type="entry name" value="RNase_HI_RT_Ty3"/>
    <property type="match status" value="1"/>
</dbReference>
<keyword evidence="4" id="KW-0548">Nucleotidyltransferase</keyword>